<protein>
    <recommendedName>
        <fullName evidence="4">Outer membrane beta-barrel protein</fullName>
    </recommendedName>
</protein>
<dbReference type="EMBL" id="JAAGVY010000005">
    <property type="protein sequence ID" value="NEN22753.1"/>
    <property type="molecule type" value="Genomic_DNA"/>
</dbReference>
<organism evidence="2 3">
    <name type="scientific">Cryomorpha ignava</name>
    <dbReference type="NCBI Taxonomy" id="101383"/>
    <lineage>
        <taxon>Bacteria</taxon>
        <taxon>Pseudomonadati</taxon>
        <taxon>Bacteroidota</taxon>
        <taxon>Flavobacteriia</taxon>
        <taxon>Flavobacteriales</taxon>
        <taxon>Cryomorphaceae</taxon>
        <taxon>Cryomorpha</taxon>
    </lineage>
</organism>
<reference evidence="2 3" key="1">
    <citation type="submission" date="2020-02" db="EMBL/GenBank/DDBJ databases">
        <title>Out from the shadows clarifying the taxonomy of the family Cryomorphaceae and related taxa by utilizing the GTDB taxonomic framework.</title>
        <authorList>
            <person name="Bowman J.P."/>
        </authorList>
    </citation>
    <scope>NUCLEOTIDE SEQUENCE [LARGE SCALE GENOMIC DNA]</scope>
    <source>
        <strain evidence="2 3">QSSC 1-22</strain>
    </source>
</reference>
<evidence type="ECO:0000313" key="2">
    <source>
        <dbReference type="EMBL" id="NEN22753.1"/>
    </source>
</evidence>
<keyword evidence="1" id="KW-0732">Signal</keyword>
<proteinExistence type="predicted"/>
<comment type="caution">
    <text evidence="2">The sequence shown here is derived from an EMBL/GenBank/DDBJ whole genome shotgun (WGS) entry which is preliminary data.</text>
</comment>
<feature type="signal peptide" evidence="1">
    <location>
        <begin position="1"/>
        <end position="25"/>
    </location>
</feature>
<gene>
    <name evidence="2" type="ORF">G3O08_04465</name>
</gene>
<sequence length="189" mass="20864">MNSLIRLSKFSLLIIIALAANSAHGQDKESNNPYAGLPFKDRLFFGGDLGLSFGTITYIRIAPIIGFNVSPKFSVGAGPSYQYYKDNRFIGLESSIYGGSVFGRYFVIENIFLQTEFEVLNLDELYYNPTSDYIPDRVTIPVWFVGAGLSQRTPNGSGFFIGVFYDLIGDINSPYPSDIAVRAGGMISF</sequence>
<accession>A0A7K3WM76</accession>
<dbReference type="AlphaFoldDB" id="A0A7K3WM76"/>
<feature type="chain" id="PRO_5029755107" description="Outer membrane beta-barrel protein" evidence="1">
    <location>
        <begin position="26"/>
        <end position="189"/>
    </location>
</feature>
<keyword evidence="3" id="KW-1185">Reference proteome</keyword>
<dbReference type="RefSeq" id="WP_163283479.1">
    <property type="nucleotide sequence ID" value="NZ_JAAGVY010000005.1"/>
</dbReference>
<evidence type="ECO:0000313" key="3">
    <source>
        <dbReference type="Proteomes" id="UP000486602"/>
    </source>
</evidence>
<name>A0A7K3WM76_9FLAO</name>
<dbReference type="Proteomes" id="UP000486602">
    <property type="component" value="Unassembled WGS sequence"/>
</dbReference>
<evidence type="ECO:0000256" key="1">
    <source>
        <dbReference type="SAM" id="SignalP"/>
    </source>
</evidence>
<evidence type="ECO:0008006" key="4">
    <source>
        <dbReference type="Google" id="ProtNLM"/>
    </source>
</evidence>